<dbReference type="GO" id="GO:0016740">
    <property type="term" value="F:transferase activity"/>
    <property type="evidence" value="ECO:0007669"/>
    <property type="project" value="UniProtKB-KW"/>
</dbReference>
<dbReference type="Proteomes" id="UP000307000">
    <property type="component" value="Chromosome"/>
</dbReference>
<evidence type="ECO:0000313" key="3">
    <source>
        <dbReference type="EMBL" id="QCY48253.1"/>
    </source>
</evidence>
<dbReference type="SUPFAM" id="SSF53448">
    <property type="entry name" value="Nucleotide-diphospho-sugar transferases"/>
    <property type="match status" value="1"/>
</dbReference>
<dbReference type="InterPro" id="IPR001173">
    <property type="entry name" value="Glyco_trans_2-like"/>
</dbReference>
<dbReference type="CDD" id="cd00761">
    <property type="entry name" value="Glyco_tranf_GTA_type"/>
    <property type="match status" value="1"/>
</dbReference>
<dbReference type="KEGG" id="gcr:GcLGCM259_2546"/>
<feature type="region of interest" description="Disordered" evidence="1">
    <location>
        <begin position="256"/>
        <end position="279"/>
    </location>
</feature>
<dbReference type="EMBL" id="CP034412">
    <property type="protein sequence ID" value="QCY48253.1"/>
    <property type="molecule type" value="Genomic_DNA"/>
</dbReference>
<evidence type="ECO:0000313" key="4">
    <source>
        <dbReference type="Proteomes" id="UP000307000"/>
    </source>
</evidence>
<organism evidence="3 4">
    <name type="scientific">Glutamicibacter creatinolyticus</name>
    <dbReference type="NCBI Taxonomy" id="162496"/>
    <lineage>
        <taxon>Bacteria</taxon>
        <taxon>Bacillati</taxon>
        <taxon>Actinomycetota</taxon>
        <taxon>Actinomycetes</taxon>
        <taxon>Micrococcales</taxon>
        <taxon>Micrococcaceae</taxon>
        <taxon>Glutamicibacter</taxon>
    </lineage>
</organism>
<sequence>MAGTTPSLQVLIPSFAREAELAVTLAGLAGQQDCEFGVIIADQNDATPGWEHPAVEAMVRVLRIQGRTVSLERNLPRRGMAQQRDFLLRRATAERVLFLDNDVWLTPQGISQLQQAMDWAGCGFIGAAVQGLSYLKDRRPQEQEPFELWEQPPRPERLRPGDANFERWTLHNAANLSHIAQQLGIGPQQWRLYKVAWVGGCVLFDRAKLEECGGFEFWRQLPAAHAGEDMVAQLRVMERFGGAGLIPSPAVHLESETTVTDRSTEAADVVLDSPRPVKG</sequence>
<proteinExistence type="predicted"/>
<evidence type="ECO:0000259" key="2">
    <source>
        <dbReference type="Pfam" id="PF00535"/>
    </source>
</evidence>
<keyword evidence="3" id="KW-0808">Transferase</keyword>
<dbReference type="RefSeq" id="WP_138926872.1">
    <property type="nucleotide sequence ID" value="NZ_CP034412.1"/>
</dbReference>
<keyword evidence="4" id="KW-1185">Reference proteome</keyword>
<reference evidence="3 4" key="1">
    <citation type="submission" date="2018-12" db="EMBL/GenBank/DDBJ databases">
        <title>Complete Genome Sequence of Glutamicibacter creatinolyticus strain LGCM259,isolated from an abscess of a 12-year-old mare in Italy.</title>
        <authorList>
            <person name="Santos R.G."/>
            <person name="Silva A.L."/>
            <person name="Seyffert N."/>
            <person name="Castro T.L.P."/>
            <person name="Attili A.R."/>
            <person name="Rifici C."/>
            <person name="Mazzullo G."/>
            <person name="Brenig B."/>
            <person name="Venanzi F."/>
            <person name="Azevedo V."/>
        </authorList>
    </citation>
    <scope>NUCLEOTIDE SEQUENCE [LARGE SCALE GENOMIC DNA]</scope>
    <source>
        <strain evidence="3 4">LGCM 259</strain>
    </source>
</reference>
<dbReference type="AlphaFoldDB" id="A0A5B7WYL3"/>
<name>A0A5B7WYL3_9MICC</name>
<accession>A0A5B7WYL3</accession>
<protein>
    <submittedName>
        <fullName evidence="3">Glycosyl transferase family 2</fullName>
    </submittedName>
</protein>
<dbReference type="InterPro" id="IPR029044">
    <property type="entry name" value="Nucleotide-diphossugar_trans"/>
</dbReference>
<evidence type="ECO:0000256" key="1">
    <source>
        <dbReference type="SAM" id="MobiDB-lite"/>
    </source>
</evidence>
<dbReference type="Gene3D" id="3.90.550.10">
    <property type="entry name" value="Spore Coat Polysaccharide Biosynthesis Protein SpsA, Chain A"/>
    <property type="match status" value="1"/>
</dbReference>
<feature type="domain" description="Glycosyltransferase 2-like" evidence="2">
    <location>
        <begin position="10"/>
        <end position="152"/>
    </location>
</feature>
<dbReference type="Pfam" id="PF00535">
    <property type="entry name" value="Glycos_transf_2"/>
    <property type="match status" value="1"/>
</dbReference>
<gene>
    <name evidence="3" type="ORF">GcLGCM259_2546</name>
</gene>